<evidence type="ECO:0000256" key="6">
    <source>
        <dbReference type="ARBA" id="ARBA00023136"/>
    </source>
</evidence>
<evidence type="ECO:0000256" key="3">
    <source>
        <dbReference type="ARBA" id="ARBA00022553"/>
    </source>
</evidence>
<organism evidence="10">
    <name type="scientific">Herbiconiux sp. A18JL235</name>
    <dbReference type="NCBI Taxonomy" id="3152363"/>
    <lineage>
        <taxon>Bacteria</taxon>
        <taxon>Bacillati</taxon>
        <taxon>Actinomycetota</taxon>
        <taxon>Actinomycetes</taxon>
        <taxon>Micrococcales</taxon>
        <taxon>Microbacteriaceae</taxon>
        <taxon>Herbiconiux</taxon>
    </lineage>
</organism>
<comment type="subcellular location">
    <subcellularLocation>
        <location evidence="1">Cell membrane</location>
        <topology evidence="1">Multi-pass membrane protein</topology>
    </subcellularLocation>
</comment>
<evidence type="ECO:0000259" key="9">
    <source>
        <dbReference type="PROSITE" id="PS50006"/>
    </source>
</evidence>
<dbReference type="PANTHER" id="PTHR36115">
    <property type="entry name" value="PROLINE-RICH ANTIGEN HOMOLOG-RELATED"/>
    <property type="match status" value="1"/>
</dbReference>
<evidence type="ECO:0000313" key="10">
    <source>
        <dbReference type="EMBL" id="XDI05402.1"/>
    </source>
</evidence>
<dbReference type="Pfam" id="PF00498">
    <property type="entry name" value="FHA"/>
    <property type="match status" value="1"/>
</dbReference>
<keyword evidence="3" id="KW-0597">Phosphoprotein</keyword>
<keyword evidence="6 8" id="KW-0472">Membrane</keyword>
<dbReference type="GO" id="GO:0005886">
    <property type="term" value="C:plasma membrane"/>
    <property type="evidence" value="ECO:0007669"/>
    <property type="project" value="UniProtKB-SubCell"/>
</dbReference>
<protein>
    <submittedName>
        <fullName evidence="10">RDD family protein</fullName>
    </submittedName>
</protein>
<dbReference type="RefSeq" id="WP_368497790.1">
    <property type="nucleotide sequence ID" value="NZ_CP162511.1"/>
</dbReference>
<dbReference type="CDD" id="cd00060">
    <property type="entry name" value="FHA"/>
    <property type="match status" value="1"/>
</dbReference>
<feature type="compositionally biased region" description="Pro residues" evidence="7">
    <location>
        <begin position="328"/>
        <end position="337"/>
    </location>
</feature>
<feature type="compositionally biased region" description="Pro residues" evidence="7">
    <location>
        <begin position="298"/>
        <end position="311"/>
    </location>
</feature>
<reference evidence="10" key="1">
    <citation type="submission" date="2024-05" db="EMBL/GenBank/DDBJ databases">
        <title>Herbiconiux sp. A18JL235.</title>
        <authorList>
            <person name="Zhang G."/>
        </authorList>
    </citation>
    <scope>NUCLEOTIDE SEQUENCE</scope>
    <source>
        <strain evidence="10">A18JL235</strain>
    </source>
</reference>
<keyword evidence="2" id="KW-1003">Cell membrane</keyword>
<evidence type="ECO:0000256" key="7">
    <source>
        <dbReference type="SAM" id="MobiDB-lite"/>
    </source>
</evidence>
<evidence type="ECO:0000256" key="8">
    <source>
        <dbReference type="SAM" id="Phobius"/>
    </source>
</evidence>
<proteinExistence type="predicted"/>
<dbReference type="InterPro" id="IPR010432">
    <property type="entry name" value="RDD"/>
</dbReference>
<feature type="transmembrane region" description="Helical" evidence="8">
    <location>
        <begin position="83"/>
        <end position="107"/>
    </location>
</feature>
<accession>A0AB39BHD0</accession>
<evidence type="ECO:0000256" key="2">
    <source>
        <dbReference type="ARBA" id="ARBA00022475"/>
    </source>
</evidence>
<feature type="region of interest" description="Disordered" evidence="7">
    <location>
        <begin position="364"/>
        <end position="387"/>
    </location>
</feature>
<dbReference type="InterPro" id="IPR051791">
    <property type="entry name" value="Pra-immunoreactive"/>
</dbReference>
<dbReference type="Pfam" id="PF06271">
    <property type="entry name" value="RDD"/>
    <property type="match status" value="1"/>
</dbReference>
<gene>
    <name evidence="10" type="ORF">ABFY20_19100</name>
</gene>
<evidence type="ECO:0000256" key="4">
    <source>
        <dbReference type="ARBA" id="ARBA00022692"/>
    </source>
</evidence>
<keyword evidence="5 8" id="KW-1133">Transmembrane helix</keyword>
<evidence type="ECO:0000256" key="1">
    <source>
        <dbReference type="ARBA" id="ARBA00004651"/>
    </source>
</evidence>
<dbReference type="PROSITE" id="PS50006">
    <property type="entry name" value="FHA_DOMAIN"/>
    <property type="match status" value="1"/>
</dbReference>
<dbReference type="Gene3D" id="2.60.200.20">
    <property type="match status" value="1"/>
</dbReference>
<dbReference type="InterPro" id="IPR008984">
    <property type="entry name" value="SMAD_FHA_dom_sf"/>
</dbReference>
<dbReference type="SUPFAM" id="SSF49879">
    <property type="entry name" value="SMAD/FHA domain"/>
    <property type="match status" value="1"/>
</dbReference>
<sequence length="501" mass="51242">MTDASFPCAQCGSAVPRSAQFCLVCGTPVSSRSQTSALGAQSLAGAPATVGADGRPIDGWQPTPAAPPIRRGDLFPANYGRRVVAFLLDGAVGLAFWLLVTMPLIALGVIEVQTDETRIGVSGLSAVLLIVPALVYPLAKLLMQSFLGFSVGKLALGLRIVNVGSLGRPGLGWMLLRDVFVAAASLVFFIGQYVVYLSPLWDSEKIGRGWHDRLARTWVIDVKAGPNPLKAAPGQLVLDASPRAAELQPEPAGFGGGRAFTPGNASSQAAQDAGYGRGGQDAAPAPGTPVAEPSGVPVAPPPPAPPAPGPVPQYAAPGYTPGGGAGSPVPPPPPGAPAEPIDVVPGFAPAPVVTPAELAAAFPASDAPADAEHDDAEHTRLSQPPVSARAAGVTAFRLDSGAVVPVTRHGVLGRDPVSPSNDPRDILIALTGDTLSVSKTHLEFDVEPGGVWVSDRGSTNGSAIVRADGAELQLEPGERITLENGDRVRVGTRYFTVEGAL</sequence>
<feature type="region of interest" description="Disordered" evidence="7">
    <location>
        <begin position="247"/>
        <end position="342"/>
    </location>
</feature>
<dbReference type="InterPro" id="IPR000253">
    <property type="entry name" value="FHA_dom"/>
</dbReference>
<keyword evidence="4 8" id="KW-0812">Transmembrane</keyword>
<dbReference type="EMBL" id="CP162511">
    <property type="protein sequence ID" value="XDI05402.1"/>
    <property type="molecule type" value="Genomic_DNA"/>
</dbReference>
<dbReference type="PANTHER" id="PTHR36115:SF6">
    <property type="entry name" value="PROLINE-RICH ANTIGEN HOMOLOG"/>
    <property type="match status" value="1"/>
</dbReference>
<feature type="transmembrane region" description="Helical" evidence="8">
    <location>
        <begin position="179"/>
        <end position="198"/>
    </location>
</feature>
<dbReference type="AlphaFoldDB" id="A0AB39BHD0"/>
<name>A0AB39BHD0_9MICO</name>
<feature type="transmembrane region" description="Helical" evidence="8">
    <location>
        <begin position="119"/>
        <end position="139"/>
    </location>
</feature>
<evidence type="ECO:0000256" key="5">
    <source>
        <dbReference type="ARBA" id="ARBA00022989"/>
    </source>
</evidence>
<feature type="domain" description="FHA" evidence="9">
    <location>
        <begin position="410"/>
        <end position="464"/>
    </location>
</feature>